<accession>A0A2T2YAN4</accession>
<dbReference type="OrthoDB" id="9811395at2"/>
<protein>
    <submittedName>
        <fullName evidence="6">Cytochrome c class I</fullName>
    </submittedName>
</protein>
<proteinExistence type="predicted"/>
<gene>
    <name evidence="6" type="ORF">AHMF7605_03000</name>
</gene>
<dbReference type="RefSeq" id="WP_106926310.1">
    <property type="nucleotide sequence ID" value="NZ_PYFT01000001.1"/>
</dbReference>
<dbReference type="SUPFAM" id="SSF46626">
    <property type="entry name" value="Cytochrome c"/>
    <property type="match status" value="1"/>
</dbReference>
<comment type="caution">
    <text evidence="6">The sequence shown here is derived from an EMBL/GenBank/DDBJ whole genome shotgun (WGS) entry which is preliminary data.</text>
</comment>
<evidence type="ECO:0000256" key="3">
    <source>
        <dbReference type="ARBA" id="ARBA00023004"/>
    </source>
</evidence>
<evidence type="ECO:0000256" key="2">
    <source>
        <dbReference type="ARBA" id="ARBA00022723"/>
    </source>
</evidence>
<evidence type="ECO:0000313" key="6">
    <source>
        <dbReference type="EMBL" id="PSR52564.1"/>
    </source>
</evidence>
<dbReference type="PROSITE" id="PS51007">
    <property type="entry name" value="CYTC"/>
    <property type="match status" value="1"/>
</dbReference>
<feature type="domain" description="Cytochrome c" evidence="5">
    <location>
        <begin position="25"/>
        <end position="114"/>
    </location>
</feature>
<sequence length="138" mass="15583">MLRSKDLGFLVFGLAIFSVFRCSPTITDSGKQLYEQHCETCHMPDGSGLRRLIPPIAHSDYLVKHRQQLPCLLKHGMEETITVNGQNYRQKMPGAENLTPDQVTNLLNFVQTNFGNKNERFTIPEVAAMLDSCAAHDY</sequence>
<dbReference type="EMBL" id="PYFT01000001">
    <property type="protein sequence ID" value="PSR52564.1"/>
    <property type="molecule type" value="Genomic_DNA"/>
</dbReference>
<keyword evidence="3 4" id="KW-0408">Iron</keyword>
<dbReference type="InterPro" id="IPR036909">
    <property type="entry name" value="Cyt_c-like_dom_sf"/>
</dbReference>
<dbReference type="GO" id="GO:0020037">
    <property type="term" value="F:heme binding"/>
    <property type="evidence" value="ECO:0007669"/>
    <property type="project" value="InterPro"/>
</dbReference>
<dbReference type="Pfam" id="PF00034">
    <property type="entry name" value="Cytochrom_C"/>
    <property type="match status" value="1"/>
</dbReference>
<keyword evidence="7" id="KW-1185">Reference proteome</keyword>
<organism evidence="6 7">
    <name type="scientific">Adhaeribacter arboris</name>
    <dbReference type="NCBI Taxonomy" id="2072846"/>
    <lineage>
        <taxon>Bacteria</taxon>
        <taxon>Pseudomonadati</taxon>
        <taxon>Bacteroidota</taxon>
        <taxon>Cytophagia</taxon>
        <taxon>Cytophagales</taxon>
        <taxon>Hymenobacteraceae</taxon>
        <taxon>Adhaeribacter</taxon>
    </lineage>
</organism>
<reference evidence="6 7" key="1">
    <citation type="submission" date="2018-03" db="EMBL/GenBank/DDBJ databases">
        <title>Adhaeribacter sp. HMF7605 Genome sequencing and assembly.</title>
        <authorList>
            <person name="Kang H."/>
            <person name="Kang J."/>
            <person name="Cha I."/>
            <person name="Kim H."/>
            <person name="Joh K."/>
        </authorList>
    </citation>
    <scope>NUCLEOTIDE SEQUENCE [LARGE SCALE GENOMIC DNA]</scope>
    <source>
        <strain evidence="6 7">HMF7605</strain>
    </source>
</reference>
<dbReference type="AlphaFoldDB" id="A0A2T2YAN4"/>
<dbReference type="Proteomes" id="UP000240357">
    <property type="component" value="Unassembled WGS sequence"/>
</dbReference>
<dbReference type="InterPro" id="IPR009056">
    <property type="entry name" value="Cyt_c-like_dom"/>
</dbReference>
<evidence type="ECO:0000259" key="5">
    <source>
        <dbReference type="PROSITE" id="PS51007"/>
    </source>
</evidence>
<dbReference type="PANTHER" id="PTHR35008:SF4">
    <property type="entry name" value="BLL4482 PROTEIN"/>
    <property type="match status" value="1"/>
</dbReference>
<keyword evidence="2 4" id="KW-0479">Metal-binding</keyword>
<dbReference type="Gene3D" id="1.10.760.10">
    <property type="entry name" value="Cytochrome c-like domain"/>
    <property type="match status" value="1"/>
</dbReference>
<dbReference type="GO" id="GO:0009055">
    <property type="term" value="F:electron transfer activity"/>
    <property type="evidence" value="ECO:0007669"/>
    <property type="project" value="InterPro"/>
</dbReference>
<evidence type="ECO:0000256" key="1">
    <source>
        <dbReference type="ARBA" id="ARBA00022617"/>
    </source>
</evidence>
<dbReference type="GO" id="GO:0046872">
    <property type="term" value="F:metal ion binding"/>
    <property type="evidence" value="ECO:0007669"/>
    <property type="project" value="UniProtKB-KW"/>
</dbReference>
<dbReference type="PANTHER" id="PTHR35008">
    <property type="entry name" value="BLL4482 PROTEIN-RELATED"/>
    <property type="match status" value="1"/>
</dbReference>
<dbReference type="InterPro" id="IPR051459">
    <property type="entry name" value="Cytochrome_c-type_DH"/>
</dbReference>
<keyword evidence="1 4" id="KW-0349">Heme</keyword>
<evidence type="ECO:0000313" key="7">
    <source>
        <dbReference type="Proteomes" id="UP000240357"/>
    </source>
</evidence>
<name>A0A2T2YAN4_9BACT</name>
<evidence type="ECO:0000256" key="4">
    <source>
        <dbReference type="PROSITE-ProRule" id="PRU00433"/>
    </source>
</evidence>